<dbReference type="OrthoDB" id="198885at2759"/>
<accession>A0A1Y1I8U1</accession>
<dbReference type="SUPFAM" id="SSF53613">
    <property type="entry name" value="Ribokinase-like"/>
    <property type="match status" value="2"/>
</dbReference>
<dbReference type="GO" id="GO:0016301">
    <property type="term" value="F:kinase activity"/>
    <property type="evidence" value="ECO:0007669"/>
    <property type="project" value="UniProtKB-KW"/>
</dbReference>
<feature type="domain" description="Carbohydrate kinase PfkB" evidence="5">
    <location>
        <begin position="58"/>
        <end position="253"/>
    </location>
</feature>
<keyword evidence="7" id="KW-1185">Reference proteome</keyword>
<dbReference type="OMA" id="ELMSMAD"/>
<dbReference type="InterPro" id="IPR029056">
    <property type="entry name" value="Ribokinase-like"/>
</dbReference>
<feature type="region of interest" description="Disordered" evidence="4">
    <location>
        <begin position="568"/>
        <end position="587"/>
    </location>
</feature>
<feature type="compositionally biased region" description="Low complexity" evidence="4">
    <location>
        <begin position="291"/>
        <end position="327"/>
    </location>
</feature>
<dbReference type="Proteomes" id="UP000054558">
    <property type="component" value="Unassembled WGS sequence"/>
</dbReference>
<sequence>MMDLSRALNRILHLQHHLRPDATATSAPLGFAAELLELSPSQALTQSGWLPNKGGQPVVIGGMVMDVQGMTAKEHTLQRGTTTPGKVFFTHGGVARNVAECMACLGAPPFLISVLGRDPPGEAMFAHWQELGLPLEGILRKPGIATPIVSAILDTGGEIAASIDDITAIEEHLTPDWILRFEDVIAAAPIVVLDANLLPDAIWTACQIAAKHGVPTWFEPVSVSKSTRATRALSLVTFVSPSEEEVASMAAAAFEAASGKFELPGRSRTSKASPAFEASAAQSKPASAPFFRASETSGASEPSAAASELDPRSFLGASESSGSSQTSPRVSNGASASFFGAQVSETPRPSGLRGFHCGCTPSRDPDDSASFEKKFALVGVEGLRREGLAHCTCEICGPKSATCRPESQRGRAESSSGDHGSLKRGFRIQGDFSDGVNIRGHFRTGSTEALPSVDERSSGLREIHRETVADVIRRYEPDVRKILDAGVRHVVLTLGARGVCVSRFANQDEYRLSLRNGTHSEGEAQSSSPHHSQGYRSGPNEDWSHAERSGRPIAVSRKSVRVGTLSSPLATEPIQPPPFSSHQTPGSCQPLTSASYAAVPSSASVRRIVHHHVPALPARVVGLTGAGDSVVAGTVAGLVTGQAANPVEAAAFGVAAAKQTVQSAQNVPEGLSLESIRGDAAVALSLIARLS</sequence>
<dbReference type="InterPro" id="IPR011611">
    <property type="entry name" value="PfkB_dom"/>
</dbReference>
<evidence type="ECO:0000313" key="7">
    <source>
        <dbReference type="Proteomes" id="UP000054558"/>
    </source>
</evidence>
<evidence type="ECO:0000256" key="2">
    <source>
        <dbReference type="ARBA" id="ARBA00022723"/>
    </source>
</evidence>
<keyword evidence="3 6" id="KW-0418">Kinase</keyword>
<dbReference type="PROSITE" id="PS00583">
    <property type="entry name" value="PFKB_KINASES_1"/>
    <property type="match status" value="1"/>
</dbReference>
<reference evidence="6 7" key="1">
    <citation type="journal article" date="2014" name="Nat. Commun.">
        <title>Klebsormidium flaccidum genome reveals primary factors for plant terrestrial adaptation.</title>
        <authorList>
            <person name="Hori K."/>
            <person name="Maruyama F."/>
            <person name="Fujisawa T."/>
            <person name="Togashi T."/>
            <person name="Yamamoto N."/>
            <person name="Seo M."/>
            <person name="Sato S."/>
            <person name="Yamada T."/>
            <person name="Mori H."/>
            <person name="Tajima N."/>
            <person name="Moriyama T."/>
            <person name="Ikeuchi M."/>
            <person name="Watanabe M."/>
            <person name="Wada H."/>
            <person name="Kobayashi K."/>
            <person name="Saito M."/>
            <person name="Masuda T."/>
            <person name="Sasaki-Sekimoto Y."/>
            <person name="Mashiguchi K."/>
            <person name="Awai K."/>
            <person name="Shimojima M."/>
            <person name="Masuda S."/>
            <person name="Iwai M."/>
            <person name="Nobusawa T."/>
            <person name="Narise T."/>
            <person name="Kondo S."/>
            <person name="Saito H."/>
            <person name="Sato R."/>
            <person name="Murakawa M."/>
            <person name="Ihara Y."/>
            <person name="Oshima-Yamada Y."/>
            <person name="Ohtaka K."/>
            <person name="Satoh M."/>
            <person name="Sonobe K."/>
            <person name="Ishii M."/>
            <person name="Ohtani R."/>
            <person name="Kanamori-Sato M."/>
            <person name="Honoki R."/>
            <person name="Miyazaki D."/>
            <person name="Mochizuki H."/>
            <person name="Umetsu J."/>
            <person name="Higashi K."/>
            <person name="Shibata D."/>
            <person name="Kamiya Y."/>
            <person name="Sato N."/>
            <person name="Nakamura Y."/>
            <person name="Tabata S."/>
            <person name="Ida S."/>
            <person name="Kurokawa K."/>
            <person name="Ohta H."/>
        </authorList>
    </citation>
    <scope>NUCLEOTIDE SEQUENCE [LARGE SCALE GENOMIC DNA]</scope>
    <source>
        <strain evidence="6 7">NIES-2285</strain>
    </source>
</reference>
<name>A0A1Y1I8U1_KLENI</name>
<evidence type="ECO:0000256" key="3">
    <source>
        <dbReference type="ARBA" id="ARBA00022777"/>
    </source>
</evidence>
<evidence type="ECO:0000256" key="1">
    <source>
        <dbReference type="ARBA" id="ARBA00022679"/>
    </source>
</evidence>
<feature type="region of interest" description="Disordered" evidence="4">
    <location>
        <begin position="401"/>
        <end position="424"/>
    </location>
</feature>
<keyword evidence="1" id="KW-0808">Transferase</keyword>
<evidence type="ECO:0000259" key="5">
    <source>
        <dbReference type="Pfam" id="PF00294"/>
    </source>
</evidence>
<dbReference type="STRING" id="105231.A0A1Y1I8U1"/>
<dbReference type="InterPro" id="IPR002173">
    <property type="entry name" value="Carboh/pur_kinase_PfkB_CS"/>
</dbReference>
<dbReference type="PANTHER" id="PTHR42909:SF1">
    <property type="entry name" value="CARBOHYDRATE KINASE PFKB DOMAIN-CONTAINING PROTEIN"/>
    <property type="match status" value="1"/>
</dbReference>
<organism evidence="6 7">
    <name type="scientific">Klebsormidium nitens</name>
    <name type="common">Green alga</name>
    <name type="synonym">Ulothrix nitens</name>
    <dbReference type="NCBI Taxonomy" id="105231"/>
    <lineage>
        <taxon>Eukaryota</taxon>
        <taxon>Viridiplantae</taxon>
        <taxon>Streptophyta</taxon>
        <taxon>Klebsormidiophyceae</taxon>
        <taxon>Klebsormidiales</taxon>
        <taxon>Klebsormidiaceae</taxon>
        <taxon>Klebsormidium</taxon>
    </lineage>
</organism>
<proteinExistence type="predicted"/>
<gene>
    <name evidence="6" type="ORF">KFL_002200030</name>
</gene>
<keyword evidence="2" id="KW-0479">Metal-binding</keyword>
<protein>
    <submittedName>
        <fullName evidence="6">Predicted carbohydrate kinase</fullName>
    </submittedName>
</protein>
<dbReference type="GO" id="GO:0005737">
    <property type="term" value="C:cytoplasm"/>
    <property type="evidence" value="ECO:0000318"/>
    <property type="project" value="GO_Central"/>
</dbReference>
<dbReference type="EMBL" id="DF237169">
    <property type="protein sequence ID" value="GAQ85116.1"/>
    <property type="molecule type" value="Genomic_DNA"/>
</dbReference>
<feature type="compositionally biased region" description="Polar residues" evidence="4">
    <location>
        <begin position="523"/>
        <end position="535"/>
    </location>
</feature>
<evidence type="ECO:0000313" key="6">
    <source>
        <dbReference type="EMBL" id="GAQ85116.1"/>
    </source>
</evidence>
<dbReference type="PANTHER" id="PTHR42909">
    <property type="entry name" value="ZGC:136858"/>
    <property type="match status" value="1"/>
</dbReference>
<dbReference type="Pfam" id="PF00294">
    <property type="entry name" value="PfkB"/>
    <property type="match status" value="2"/>
</dbReference>
<dbReference type="GO" id="GO:0004730">
    <property type="term" value="F:pseudouridylate synthase activity"/>
    <property type="evidence" value="ECO:0000318"/>
    <property type="project" value="GO_Central"/>
</dbReference>
<dbReference type="GO" id="GO:0046872">
    <property type="term" value="F:metal ion binding"/>
    <property type="evidence" value="ECO:0007669"/>
    <property type="project" value="UniProtKB-KW"/>
</dbReference>
<dbReference type="Gene3D" id="3.40.1190.20">
    <property type="match status" value="2"/>
</dbReference>
<dbReference type="AlphaFoldDB" id="A0A1Y1I8U1"/>
<feature type="region of interest" description="Disordered" evidence="4">
    <location>
        <begin position="291"/>
        <end position="369"/>
    </location>
</feature>
<evidence type="ECO:0000256" key="4">
    <source>
        <dbReference type="SAM" id="MobiDB-lite"/>
    </source>
</evidence>
<feature type="region of interest" description="Disordered" evidence="4">
    <location>
        <begin position="518"/>
        <end position="558"/>
    </location>
</feature>
<feature type="domain" description="Carbohydrate kinase PfkB" evidence="5">
    <location>
        <begin position="611"/>
        <end position="664"/>
    </location>
</feature>